<dbReference type="Proteomes" id="UP000358702">
    <property type="component" value="Unassembled WGS sequence"/>
</dbReference>
<evidence type="ECO:0000313" key="2">
    <source>
        <dbReference type="EMBL" id="VNP81799.1"/>
    </source>
</evidence>
<name>A0A4G1UVR5_STREE</name>
<protein>
    <submittedName>
        <fullName evidence="1">Transcriptional regulator</fullName>
    </submittedName>
</protein>
<dbReference type="EMBL" id="CAANCB010000004">
    <property type="protein sequence ID" value="VKB59516.1"/>
    <property type="molecule type" value="Genomic_DNA"/>
</dbReference>
<proteinExistence type="predicted"/>
<evidence type="ECO:0000313" key="1">
    <source>
        <dbReference type="EMBL" id="VKB59516.1"/>
    </source>
</evidence>
<evidence type="ECO:0000313" key="3">
    <source>
        <dbReference type="Proteomes" id="UP000358702"/>
    </source>
</evidence>
<sequence>MSLKMELDKFKTMMNVRKRMTYFLRFQRMAGSENQVRIDEEAWKLVLPDPWHLSGEHEKAIREGLEIFAHDINSIENERARKYFIIHYCYMRKKTMSECVEMAGTSSTSYHRYKQISVLNFARIHQNGELEAYK</sequence>
<gene>
    <name evidence="2" type="ORF">SAMEA3208858_00142</name>
    <name evidence="1" type="ORF">SAMEA3353631_01014</name>
</gene>
<dbReference type="EMBL" id="CAATHI010000001">
    <property type="protein sequence ID" value="VNP81799.1"/>
    <property type="molecule type" value="Genomic_DNA"/>
</dbReference>
<organism evidence="1 3">
    <name type="scientific">Streptococcus pneumoniae</name>
    <dbReference type="NCBI Taxonomy" id="1313"/>
    <lineage>
        <taxon>Bacteria</taxon>
        <taxon>Bacillati</taxon>
        <taxon>Bacillota</taxon>
        <taxon>Bacilli</taxon>
        <taxon>Lactobacillales</taxon>
        <taxon>Streptococcaceae</taxon>
        <taxon>Streptococcus</taxon>
    </lineage>
</organism>
<dbReference type="AlphaFoldDB" id="A0A4G1UVR5"/>
<accession>A0A4G1UVR5</accession>
<reference evidence="1 3" key="1">
    <citation type="submission" date="2019-04" db="EMBL/GenBank/DDBJ databases">
        <authorList>
            <consortium name="Pathogen Informatics"/>
        </authorList>
    </citation>
    <scope>NUCLEOTIDE SEQUENCE [LARGE SCALE GENOMIC DNA]</scope>
    <source>
        <strain evidence="1 3">GPSC21</strain>
    </source>
</reference>